<sequence>MERAKLHARNNIPKIKIGITEVKPKNFRYNIQNCELAIEHYEMYSANVNNDIGRGATQVDFETDYEESVWVHIRLVSRDKLLIGCIYRSPNGQDNNDESLRKLFKDVVSRDYSHILLMGDFNYDKINWETWSTPTNEQSREYKFIECLRDCFLYQHVLKPTRGRINQDPHILDLLLTNEEGMISDVEYLSPWGRATTQY</sequence>
<dbReference type="Pfam" id="PF14529">
    <property type="entry name" value="Exo_endo_phos_2"/>
    <property type="match status" value="1"/>
</dbReference>
<evidence type="ECO:0000313" key="2">
    <source>
        <dbReference type="EMBL" id="VDI59857.1"/>
    </source>
</evidence>
<proteinExistence type="predicted"/>
<feature type="domain" description="Endonuclease/exonuclease/phosphatase" evidence="1">
    <location>
        <begin position="82"/>
        <end position="183"/>
    </location>
</feature>
<dbReference type="PANTHER" id="PTHR33395:SF21">
    <property type="entry name" value="PERICARDIN"/>
    <property type="match status" value="1"/>
</dbReference>
<dbReference type="GO" id="GO:0007508">
    <property type="term" value="P:larval heart development"/>
    <property type="evidence" value="ECO:0007669"/>
    <property type="project" value="TreeGrafter"/>
</dbReference>
<organism evidence="2 3">
    <name type="scientific">Mytilus galloprovincialis</name>
    <name type="common">Mediterranean mussel</name>
    <dbReference type="NCBI Taxonomy" id="29158"/>
    <lineage>
        <taxon>Eukaryota</taxon>
        <taxon>Metazoa</taxon>
        <taxon>Spiralia</taxon>
        <taxon>Lophotrochozoa</taxon>
        <taxon>Mollusca</taxon>
        <taxon>Bivalvia</taxon>
        <taxon>Autobranchia</taxon>
        <taxon>Pteriomorphia</taxon>
        <taxon>Mytilida</taxon>
        <taxon>Mytiloidea</taxon>
        <taxon>Mytilidae</taxon>
        <taxon>Mytilinae</taxon>
        <taxon>Mytilus</taxon>
    </lineage>
</organism>
<protein>
    <recommendedName>
        <fullName evidence="1">Endonuclease/exonuclease/phosphatase domain-containing protein</fullName>
    </recommendedName>
</protein>
<dbReference type="OrthoDB" id="10070808at2759"/>
<dbReference type="InterPro" id="IPR005135">
    <property type="entry name" value="Endo/exonuclease/phosphatase"/>
</dbReference>
<accession>A0A8B6G7J6</accession>
<evidence type="ECO:0000313" key="3">
    <source>
        <dbReference type="Proteomes" id="UP000596742"/>
    </source>
</evidence>
<reference evidence="2" key="1">
    <citation type="submission" date="2018-11" db="EMBL/GenBank/DDBJ databases">
        <authorList>
            <person name="Alioto T."/>
            <person name="Alioto T."/>
        </authorList>
    </citation>
    <scope>NUCLEOTIDE SEQUENCE</scope>
</reference>
<dbReference type="Gene3D" id="3.60.10.10">
    <property type="entry name" value="Endonuclease/exonuclease/phosphatase"/>
    <property type="match status" value="1"/>
</dbReference>
<dbReference type="PANTHER" id="PTHR33395">
    <property type="entry name" value="TRANSCRIPTASE, PUTATIVE-RELATED-RELATED"/>
    <property type="match status" value="1"/>
</dbReference>
<dbReference type="GO" id="GO:0061343">
    <property type="term" value="P:cell adhesion involved in heart morphogenesis"/>
    <property type="evidence" value="ECO:0007669"/>
    <property type="project" value="TreeGrafter"/>
</dbReference>
<dbReference type="SUPFAM" id="SSF56219">
    <property type="entry name" value="DNase I-like"/>
    <property type="match status" value="1"/>
</dbReference>
<evidence type="ECO:0000259" key="1">
    <source>
        <dbReference type="Pfam" id="PF14529"/>
    </source>
</evidence>
<gene>
    <name evidence="2" type="ORF">MGAL_10B074644</name>
</gene>
<dbReference type="GO" id="GO:0003824">
    <property type="term" value="F:catalytic activity"/>
    <property type="evidence" value="ECO:0007669"/>
    <property type="project" value="InterPro"/>
</dbReference>
<keyword evidence="3" id="KW-1185">Reference proteome</keyword>
<dbReference type="EMBL" id="UYJE01007982">
    <property type="protein sequence ID" value="VDI59857.1"/>
    <property type="molecule type" value="Genomic_DNA"/>
</dbReference>
<dbReference type="Proteomes" id="UP000596742">
    <property type="component" value="Unassembled WGS sequence"/>
</dbReference>
<dbReference type="AlphaFoldDB" id="A0A8B6G7J6"/>
<comment type="caution">
    <text evidence="2">The sequence shown here is derived from an EMBL/GenBank/DDBJ whole genome shotgun (WGS) entry which is preliminary data.</text>
</comment>
<name>A0A8B6G7J6_MYTGA</name>
<dbReference type="InterPro" id="IPR036691">
    <property type="entry name" value="Endo/exonu/phosph_ase_sf"/>
</dbReference>
<dbReference type="GO" id="GO:0031012">
    <property type="term" value="C:extracellular matrix"/>
    <property type="evidence" value="ECO:0007669"/>
    <property type="project" value="TreeGrafter"/>
</dbReference>